<dbReference type="EMBL" id="BMNH01000004">
    <property type="protein sequence ID" value="GGO66203.1"/>
    <property type="molecule type" value="Genomic_DNA"/>
</dbReference>
<proteinExistence type="predicted"/>
<comment type="caution">
    <text evidence="2">The sequence shown here is derived from an EMBL/GenBank/DDBJ whole genome shotgun (WGS) entry which is preliminary data.</text>
</comment>
<organism evidence="2 3">
    <name type="scientific">Nonomuraea cavernae</name>
    <dbReference type="NCBI Taxonomy" id="2045107"/>
    <lineage>
        <taxon>Bacteria</taxon>
        <taxon>Bacillati</taxon>
        <taxon>Actinomycetota</taxon>
        <taxon>Actinomycetes</taxon>
        <taxon>Streptosporangiales</taxon>
        <taxon>Streptosporangiaceae</taxon>
        <taxon>Nonomuraea</taxon>
    </lineage>
</organism>
<reference evidence="2" key="1">
    <citation type="journal article" date="2014" name="Int. J. Syst. Evol. Microbiol.">
        <title>Complete genome sequence of Corynebacterium casei LMG S-19264T (=DSM 44701T), isolated from a smear-ripened cheese.</title>
        <authorList>
            <consortium name="US DOE Joint Genome Institute (JGI-PGF)"/>
            <person name="Walter F."/>
            <person name="Albersmeier A."/>
            <person name="Kalinowski J."/>
            <person name="Ruckert C."/>
        </authorList>
    </citation>
    <scope>NUCLEOTIDE SEQUENCE</scope>
    <source>
        <strain evidence="2">CGMCC 4.7368</strain>
    </source>
</reference>
<dbReference type="AlphaFoldDB" id="A0A917YTM1"/>
<name>A0A917YTM1_9ACTN</name>
<accession>A0A917YTM1</accession>
<evidence type="ECO:0000313" key="2">
    <source>
        <dbReference type="EMBL" id="GGO66203.1"/>
    </source>
</evidence>
<gene>
    <name evidence="2" type="ORF">GCM10012289_19650</name>
</gene>
<feature type="region of interest" description="Disordered" evidence="1">
    <location>
        <begin position="1"/>
        <end position="135"/>
    </location>
</feature>
<evidence type="ECO:0000313" key="3">
    <source>
        <dbReference type="Proteomes" id="UP000646523"/>
    </source>
</evidence>
<dbReference type="Proteomes" id="UP000646523">
    <property type="component" value="Unassembled WGS sequence"/>
</dbReference>
<feature type="compositionally biased region" description="Low complexity" evidence="1">
    <location>
        <begin position="117"/>
        <end position="135"/>
    </location>
</feature>
<protein>
    <submittedName>
        <fullName evidence="2">Uncharacterized protein</fullName>
    </submittedName>
</protein>
<sequence>MAKRVGGWSHPTRAPEPCRAPEGWGLPACAPEACRGQGSKRGHSEDDQADRRGTPEQDQRTGPHRERGQDQNPGMLAEKTTATRRRRCVLTERGVTGQVRRAPAQRAVTEQVRREPAQSGVAAGARGVAQGARGRVSWSALAAWGGR</sequence>
<keyword evidence="3" id="KW-1185">Reference proteome</keyword>
<reference evidence="2" key="2">
    <citation type="submission" date="2020-09" db="EMBL/GenBank/DDBJ databases">
        <authorList>
            <person name="Sun Q."/>
            <person name="Zhou Y."/>
        </authorList>
    </citation>
    <scope>NUCLEOTIDE SEQUENCE</scope>
    <source>
        <strain evidence="2">CGMCC 4.7368</strain>
    </source>
</reference>
<evidence type="ECO:0000256" key="1">
    <source>
        <dbReference type="SAM" id="MobiDB-lite"/>
    </source>
</evidence>
<feature type="compositionally biased region" description="Basic and acidic residues" evidence="1">
    <location>
        <begin position="42"/>
        <end position="69"/>
    </location>
</feature>